<dbReference type="InterPro" id="IPR027417">
    <property type="entry name" value="P-loop_NTPase"/>
</dbReference>
<evidence type="ECO:0000313" key="3">
    <source>
        <dbReference type="EMBL" id="MFC7291204.1"/>
    </source>
</evidence>
<dbReference type="Gene3D" id="1.25.40.10">
    <property type="entry name" value="Tetratricopeptide repeat domain"/>
    <property type="match status" value="1"/>
</dbReference>
<evidence type="ECO:0000256" key="2">
    <source>
        <dbReference type="PROSITE-ProRule" id="PRU00339"/>
    </source>
</evidence>
<evidence type="ECO:0000313" key="4">
    <source>
        <dbReference type="Proteomes" id="UP001596492"/>
    </source>
</evidence>
<reference evidence="4" key="1">
    <citation type="journal article" date="2019" name="Int. J. Syst. Evol. Microbiol.">
        <title>The Global Catalogue of Microorganisms (GCM) 10K type strain sequencing project: providing services to taxonomists for standard genome sequencing and annotation.</title>
        <authorList>
            <consortium name="The Broad Institute Genomics Platform"/>
            <consortium name="The Broad Institute Genome Sequencing Center for Infectious Disease"/>
            <person name="Wu L."/>
            <person name="Ma J."/>
        </authorList>
    </citation>
    <scope>NUCLEOTIDE SEQUENCE [LARGE SCALE GENOMIC DNA]</scope>
    <source>
        <strain evidence="4">CCUG 51308</strain>
    </source>
</reference>
<dbReference type="EMBL" id="JBHTBR010000002">
    <property type="protein sequence ID" value="MFC7291204.1"/>
    <property type="molecule type" value="Genomic_DNA"/>
</dbReference>
<keyword evidence="1" id="KW-0808">Transferase</keyword>
<dbReference type="SUPFAM" id="SSF48452">
    <property type="entry name" value="TPR-like"/>
    <property type="match status" value="1"/>
</dbReference>
<dbReference type="PANTHER" id="PTHR12788:SF10">
    <property type="entry name" value="PROTEIN-TYROSINE SULFOTRANSFERASE"/>
    <property type="match status" value="1"/>
</dbReference>
<dbReference type="RefSeq" id="WP_382166397.1">
    <property type="nucleotide sequence ID" value="NZ_JBHTBR010000002.1"/>
</dbReference>
<dbReference type="InterPro" id="IPR011990">
    <property type="entry name" value="TPR-like_helical_dom_sf"/>
</dbReference>
<proteinExistence type="predicted"/>
<dbReference type="InterPro" id="IPR026634">
    <property type="entry name" value="TPST-like"/>
</dbReference>
<organism evidence="3 4">
    <name type="scientific">Hirschia litorea</name>
    <dbReference type="NCBI Taxonomy" id="1199156"/>
    <lineage>
        <taxon>Bacteria</taxon>
        <taxon>Pseudomonadati</taxon>
        <taxon>Pseudomonadota</taxon>
        <taxon>Alphaproteobacteria</taxon>
        <taxon>Hyphomonadales</taxon>
        <taxon>Hyphomonadaceae</taxon>
        <taxon>Hirschia</taxon>
    </lineage>
</organism>
<dbReference type="SUPFAM" id="SSF52540">
    <property type="entry name" value="P-loop containing nucleoside triphosphate hydrolases"/>
    <property type="match status" value="1"/>
</dbReference>
<protein>
    <submittedName>
        <fullName evidence="3">Sulfotransferase</fullName>
    </submittedName>
</protein>
<keyword evidence="4" id="KW-1185">Reference proteome</keyword>
<feature type="repeat" description="TPR" evidence="2">
    <location>
        <begin position="108"/>
        <end position="141"/>
    </location>
</feature>
<comment type="caution">
    <text evidence="3">The sequence shown here is derived from an EMBL/GenBank/DDBJ whole genome shotgun (WGS) entry which is preliminary data.</text>
</comment>
<sequence length="489" mass="53551">METETVLPAKLKEIQEALENKNRNKAARLLTEQAKDLPEETVHRLGLAQLAATIGETATTRFYATHAVATDSSSTTALRAATLLADVGDYVNALKMANRVVKTAKEFAPGWNIQGTLQAQFGMFEEAEESLKKAIFIQPKVGAHWLELASFHQFTKSDQVAADMLKIQSTMSSTSPSNQAIFLFAISKMLEDLGEQEQSWHALSNACGHMHKIVQYDHAANTKSVDSVLASLSQNTYAQLKPSPDTSNRPIFVFGNLRSGGTLVQRMLVGHPDVSGGDTMGLMSLAATALTGIGPDELVGVQSKYENPWRDIAAAYHHMVKSRFGAEGRIVDRTMAQARLAPLIHHVMPNAPLIWVRRNLEDTAYSQLKTCFASGGRWTFNLETLGQHMAQEEKLFEAISQALGDKLLVVNYEDIVADPQAQRARIYAHCGLTADADIAETHTLTNNSVLTSSTYAINQPINTNSVGNSEQFSKHMDAFRTAYANTKAT</sequence>
<gene>
    <name evidence="3" type="ORF">ACFQS8_06215</name>
</gene>
<dbReference type="InterPro" id="IPR019734">
    <property type="entry name" value="TPR_rpt"/>
</dbReference>
<evidence type="ECO:0000256" key="1">
    <source>
        <dbReference type="ARBA" id="ARBA00022679"/>
    </source>
</evidence>
<keyword evidence="2" id="KW-0802">TPR repeat</keyword>
<dbReference type="Gene3D" id="3.40.50.300">
    <property type="entry name" value="P-loop containing nucleotide triphosphate hydrolases"/>
    <property type="match status" value="1"/>
</dbReference>
<accession>A0ABW2IJH9</accession>
<dbReference type="PANTHER" id="PTHR12788">
    <property type="entry name" value="PROTEIN-TYROSINE SULFOTRANSFERASE 2"/>
    <property type="match status" value="1"/>
</dbReference>
<dbReference type="Proteomes" id="UP001596492">
    <property type="component" value="Unassembled WGS sequence"/>
</dbReference>
<dbReference type="PROSITE" id="PS50005">
    <property type="entry name" value="TPR"/>
    <property type="match status" value="1"/>
</dbReference>
<name>A0ABW2IJH9_9PROT</name>
<dbReference type="Pfam" id="PF13469">
    <property type="entry name" value="Sulfotransfer_3"/>
    <property type="match status" value="1"/>
</dbReference>